<dbReference type="EMBL" id="FNBW01000016">
    <property type="protein sequence ID" value="SDG39332.1"/>
    <property type="molecule type" value="Genomic_DNA"/>
</dbReference>
<dbReference type="Pfam" id="PF12704">
    <property type="entry name" value="MacB_PCD"/>
    <property type="match status" value="1"/>
</dbReference>
<dbReference type="PANTHER" id="PTHR30489:SF0">
    <property type="entry name" value="LIPOPROTEIN-RELEASING SYSTEM TRANSMEMBRANE PROTEIN LOLE"/>
    <property type="match status" value="1"/>
</dbReference>
<dbReference type="GO" id="GO:0042953">
    <property type="term" value="P:lipoprotein transport"/>
    <property type="evidence" value="ECO:0007669"/>
    <property type="project" value="InterPro"/>
</dbReference>
<keyword evidence="6 8" id="KW-1133">Transmembrane helix</keyword>
<evidence type="ECO:0000256" key="4">
    <source>
        <dbReference type="ARBA" id="ARBA00022475"/>
    </source>
</evidence>
<dbReference type="OrthoDB" id="9808461at2"/>
<dbReference type="NCBIfam" id="TIGR02212">
    <property type="entry name" value="lolCE"/>
    <property type="match status" value="1"/>
</dbReference>
<evidence type="ECO:0000256" key="3">
    <source>
        <dbReference type="ARBA" id="ARBA00022448"/>
    </source>
</evidence>
<protein>
    <submittedName>
        <fullName evidence="11">Lipoprotein-releasing system permease protein</fullName>
    </submittedName>
</protein>
<keyword evidence="7 8" id="KW-0472">Membrane</keyword>
<feature type="transmembrane region" description="Helical" evidence="8">
    <location>
        <begin position="21"/>
        <end position="49"/>
    </location>
</feature>
<dbReference type="InterPro" id="IPR011925">
    <property type="entry name" value="LolCE_TM"/>
</dbReference>
<feature type="domain" description="MacB-like periplasmic core" evidence="10">
    <location>
        <begin position="31"/>
        <end position="239"/>
    </location>
</feature>
<accession>A0A8G2BLF3</accession>
<dbReference type="InterPro" id="IPR003838">
    <property type="entry name" value="ABC3_permease_C"/>
</dbReference>
<keyword evidence="4" id="KW-1003">Cell membrane</keyword>
<dbReference type="Pfam" id="PF02687">
    <property type="entry name" value="FtsX"/>
    <property type="match status" value="1"/>
</dbReference>
<evidence type="ECO:0000313" key="12">
    <source>
        <dbReference type="Proteomes" id="UP000198615"/>
    </source>
</evidence>
<feature type="transmembrane region" description="Helical" evidence="8">
    <location>
        <begin position="272"/>
        <end position="296"/>
    </location>
</feature>
<evidence type="ECO:0000256" key="7">
    <source>
        <dbReference type="ARBA" id="ARBA00023136"/>
    </source>
</evidence>
<keyword evidence="11" id="KW-0449">Lipoprotein</keyword>
<dbReference type="Proteomes" id="UP000198615">
    <property type="component" value="Unassembled WGS sequence"/>
</dbReference>
<comment type="similarity">
    <text evidence="2">Belongs to the ABC-4 integral membrane protein family. LolC/E subfamily.</text>
</comment>
<dbReference type="GO" id="GO:0098797">
    <property type="term" value="C:plasma membrane protein complex"/>
    <property type="evidence" value="ECO:0007669"/>
    <property type="project" value="TreeGrafter"/>
</dbReference>
<dbReference type="PANTHER" id="PTHR30489">
    <property type="entry name" value="LIPOPROTEIN-RELEASING SYSTEM TRANSMEMBRANE PROTEIN LOLE"/>
    <property type="match status" value="1"/>
</dbReference>
<dbReference type="InterPro" id="IPR051447">
    <property type="entry name" value="Lipoprotein-release_system"/>
</dbReference>
<comment type="caution">
    <text evidence="11">The sequence shown here is derived from an EMBL/GenBank/DDBJ whole genome shotgun (WGS) entry which is preliminary data.</text>
</comment>
<feature type="transmembrane region" description="Helical" evidence="8">
    <location>
        <begin position="317"/>
        <end position="344"/>
    </location>
</feature>
<comment type="subcellular location">
    <subcellularLocation>
        <location evidence="1">Cell membrane</location>
        <topology evidence="1">Multi-pass membrane protein</topology>
    </subcellularLocation>
</comment>
<evidence type="ECO:0000256" key="8">
    <source>
        <dbReference type="SAM" id="Phobius"/>
    </source>
</evidence>
<dbReference type="AlphaFoldDB" id="A0A8G2BLF3"/>
<evidence type="ECO:0000256" key="5">
    <source>
        <dbReference type="ARBA" id="ARBA00022692"/>
    </source>
</evidence>
<gene>
    <name evidence="11" type="ORF">SAMN05660686_04240</name>
</gene>
<evidence type="ECO:0000313" key="11">
    <source>
        <dbReference type="EMBL" id="SDG39332.1"/>
    </source>
</evidence>
<sequence length="415" mass="45025">MIFGAFERMVAMRYLRARRQEGFISVIAGFSLLGIGLGVATLIIVMSVMNGFRAELIGRILGLNGHAGVYAVDGSIENYDQLVVEAASVPGVFSVTPQVEGQAMLTANGVASGGAVRGMRPSDLMGKSLIADNIKVGSLEGFEGKDAVVVGSRLANRLGLRVGDRVTLISPSSAVTVVGSMPRMKAYEVVALFEVGMYEYDNSFVYMPLEAAQVFFQKGDSVNALEIFTVDPDSLKEVRLNMMQALPPEVYFRDWQQQNSSFFNALQVERNVMFLILTLIILVAAFNIISSMIMLVKDKGRDIAVLRTMGASRGMVTRIFFMTGASIGVLGTLVGAALGLLFVINIHAIQDWVETVFGTSVFPPEIYFLTNVPAKMDPTEVIVVIAMALGLSFAATIYPAWRAARIDPVEALRYE</sequence>
<proteinExistence type="inferred from homology"/>
<organism evidence="11 12">
    <name type="scientific">Thalassobaculum litoreum DSM 18839</name>
    <dbReference type="NCBI Taxonomy" id="1123362"/>
    <lineage>
        <taxon>Bacteria</taxon>
        <taxon>Pseudomonadati</taxon>
        <taxon>Pseudomonadota</taxon>
        <taxon>Alphaproteobacteria</taxon>
        <taxon>Rhodospirillales</taxon>
        <taxon>Thalassobaculaceae</taxon>
        <taxon>Thalassobaculum</taxon>
    </lineage>
</organism>
<evidence type="ECO:0000256" key="6">
    <source>
        <dbReference type="ARBA" id="ARBA00022989"/>
    </source>
</evidence>
<name>A0A8G2BLF3_9PROT</name>
<evidence type="ECO:0000256" key="1">
    <source>
        <dbReference type="ARBA" id="ARBA00004651"/>
    </source>
</evidence>
<keyword evidence="5 8" id="KW-0812">Transmembrane</keyword>
<keyword evidence="3" id="KW-0813">Transport</keyword>
<feature type="transmembrane region" description="Helical" evidence="8">
    <location>
        <begin position="381"/>
        <end position="401"/>
    </location>
</feature>
<reference evidence="11 12" key="1">
    <citation type="submission" date="2016-10" db="EMBL/GenBank/DDBJ databases">
        <authorList>
            <person name="Varghese N."/>
            <person name="Submissions S."/>
        </authorList>
    </citation>
    <scope>NUCLEOTIDE SEQUENCE [LARGE SCALE GENOMIC DNA]</scope>
    <source>
        <strain evidence="11 12">DSM 18839</strain>
    </source>
</reference>
<dbReference type="RefSeq" id="WP_093153603.1">
    <property type="nucleotide sequence ID" value="NZ_FNBW01000016.1"/>
</dbReference>
<dbReference type="InterPro" id="IPR025857">
    <property type="entry name" value="MacB_PCD"/>
</dbReference>
<dbReference type="GO" id="GO:0044874">
    <property type="term" value="P:lipoprotein localization to outer membrane"/>
    <property type="evidence" value="ECO:0007669"/>
    <property type="project" value="TreeGrafter"/>
</dbReference>
<evidence type="ECO:0000256" key="2">
    <source>
        <dbReference type="ARBA" id="ARBA00005236"/>
    </source>
</evidence>
<feature type="domain" description="ABC3 transporter permease C-terminal" evidence="9">
    <location>
        <begin position="275"/>
        <end position="408"/>
    </location>
</feature>
<evidence type="ECO:0000259" key="10">
    <source>
        <dbReference type="Pfam" id="PF12704"/>
    </source>
</evidence>
<evidence type="ECO:0000259" key="9">
    <source>
        <dbReference type="Pfam" id="PF02687"/>
    </source>
</evidence>
<keyword evidence="12" id="KW-1185">Reference proteome</keyword>